<evidence type="ECO:0000256" key="2">
    <source>
        <dbReference type="ARBA" id="ARBA00022490"/>
    </source>
</evidence>
<name>T1G7L0_HELRO</name>
<reference evidence="11" key="1">
    <citation type="submission" date="2012-12" db="EMBL/GenBank/DDBJ databases">
        <authorList>
            <person name="Hellsten U."/>
            <person name="Grimwood J."/>
            <person name="Chapman J.A."/>
            <person name="Shapiro H."/>
            <person name="Aerts A."/>
            <person name="Otillar R.P."/>
            <person name="Terry A.Y."/>
            <person name="Boore J.L."/>
            <person name="Simakov O."/>
            <person name="Marletaz F."/>
            <person name="Cho S.-J."/>
            <person name="Edsinger-Gonzales E."/>
            <person name="Havlak P."/>
            <person name="Kuo D.-H."/>
            <person name="Larsson T."/>
            <person name="Lv J."/>
            <person name="Arendt D."/>
            <person name="Savage R."/>
            <person name="Osoegawa K."/>
            <person name="de Jong P."/>
            <person name="Lindberg D.R."/>
            <person name="Seaver E.C."/>
            <person name="Weisblat D.A."/>
            <person name="Putnam N.H."/>
            <person name="Grigoriev I.V."/>
            <person name="Rokhsar D.S."/>
        </authorList>
    </citation>
    <scope>NUCLEOTIDE SEQUENCE</scope>
</reference>
<feature type="repeat" description="WD" evidence="8">
    <location>
        <begin position="61"/>
        <end position="102"/>
    </location>
</feature>
<reference evidence="10" key="3">
    <citation type="submission" date="2015-06" db="UniProtKB">
        <authorList>
            <consortium name="EnsemblMetazoa"/>
        </authorList>
    </citation>
    <scope>IDENTIFICATION</scope>
</reference>
<evidence type="ECO:0000256" key="8">
    <source>
        <dbReference type="PROSITE-ProRule" id="PRU00221"/>
    </source>
</evidence>
<evidence type="ECO:0000256" key="3">
    <source>
        <dbReference type="ARBA" id="ARBA00022574"/>
    </source>
</evidence>
<dbReference type="SUPFAM" id="SSF50978">
    <property type="entry name" value="WD40 repeat-like"/>
    <property type="match status" value="1"/>
</dbReference>
<evidence type="ECO:0000313" key="10">
    <source>
        <dbReference type="EnsemblMetazoa" id="HelroP90106"/>
    </source>
</evidence>
<keyword evidence="2" id="KW-0963">Cytoplasm</keyword>
<dbReference type="PANTHER" id="PTHR22842">
    <property type="entry name" value="WD40 REPEAT PROTEIN"/>
    <property type="match status" value="1"/>
</dbReference>
<dbReference type="PROSITE" id="PS50082">
    <property type="entry name" value="WD_REPEATS_2"/>
    <property type="match status" value="4"/>
</dbReference>
<dbReference type="OrthoDB" id="71437at2759"/>
<dbReference type="HOGENOM" id="CLU_000288_57_1_1"/>
<dbReference type="InterPro" id="IPR019775">
    <property type="entry name" value="WD40_repeat_CS"/>
</dbReference>
<dbReference type="KEGG" id="hro:HELRODRAFT_90106"/>
<dbReference type="STRING" id="6412.T1G7L0"/>
<dbReference type="InterPro" id="IPR020472">
    <property type="entry name" value="WD40_PAC1"/>
</dbReference>
<comment type="similarity">
    <text evidence="5">Belongs to the WD repeat MORG1 family.</text>
</comment>
<dbReference type="CTD" id="20217057"/>
<dbReference type="PANTHER" id="PTHR22842:SF3">
    <property type="entry name" value="WD REPEAT DOMAIN-CONTAINING PROTEIN 83"/>
    <property type="match status" value="1"/>
</dbReference>
<feature type="repeat" description="WD" evidence="8">
    <location>
        <begin position="240"/>
        <end position="262"/>
    </location>
</feature>
<organism evidence="10 11">
    <name type="scientific">Helobdella robusta</name>
    <name type="common">Californian leech</name>
    <dbReference type="NCBI Taxonomy" id="6412"/>
    <lineage>
        <taxon>Eukaryota</taxon>
        <taxon>Metazoa</taxon>
        <taxon>Spiralia</taxon>
        <taxon>Lophotrochozoa</taxon>
        <taxon>Annelida</taxon>
        <taxon>Clitellata</taxon>
        <taxon>Hirudinea</taxon>
        <taxon>Rhynchobdellida</taxon>
        <taxon>Glossiphoniidae</taxon>
        <taxon>Helobdella</taxon>
    </lineage>
</organism>
<dbReference type="OMA" id="MCWDIRT"/>
<dbReference type="SMART" id="SM00320">
    <property type="entry name" value="WD40"/>
    <property type="match status" value="7"/>
</dbReference>
<evidence type="ECO:0000256" key="5">
    <source>
        <dbReference type="ARBA" id="ARBA00038145"/>
    </source>
</evidence>
<proteinExistence type="inferred from homology"/>
<evidence type="ECO:0000256" key="7">
    <source>
        <dbReference type="ARBA" id="ARBA00042222"/>
    </source>
</evidence>
<dbReference type="EMBL" id="KB097680">
    <property type="protein sequence ID" value="ESN91953.1"/>
    <property type="molecule type" value="Genomic_DNA"/>
</dbReference>
<evidence type="ECO:0000313" key="11">
    <source>
        <dbReference type="Proteomes" id="UP000015101"/>
    </source>
</evidence>
<dbReference type="Proteomes" id="UP000015101">
    <property type="component" value="Unassembled WGS sequence"/>
</dbReference>
<dbReference type="Pfam" id="PF00400">
    <property type="entry name" value="WD40"/>
    <property type="match status" value="4"/>
</dbReference>
<dbReference type="InterPro" id="IPR036322">
    <property type="entry name" value="WD40_repeat_dom_sf"/>
</dbReference>
<feature type="repeat" description="WD" evidence="8">
    <location>
        <begin position="103"/>
        <end position="144"/>
    </location>
</feature>
<dbReference type="FunCoup" id="T1G7L0">
    <property type="interactions" value="597"/>
</dbReference>
<dbReference type="InterPro" id="IPR051980">
    <property type="entry name" value="WD_repeat_MORG1"/>
</dbReference>
<evidence type="ECO:0000256" key="4">
    <source>
        <dbReference type="ARBA" id="ARBA00022737"/>
    </source>
</evidence>
<evidence type="ECO:0000313" key="9">
    <source>
        <dbReference type="EMBL" id="ESN91953.1"/>
    </source>
</evidence>
<dbReference type="GO" id="GO:0071013">
    <property type="term" value="C:catalytic step 2 spliceosome"/>
    <property type="evidence" value="ECO:0000318"/>
    <property type="project" value="GO_Central"/>
</dbReference>
<dbReference type="PRINTS" id="PR00320">
    <property type="entry name" value="GPROTEINBRPT"/>
</dbReference>
<keyword evidence="11" id="KW-1185">Reference proteome</keyword>
<sequence>MDVKRLPELETVEKLHLSIDCKQKAVRAVRFNSDGEYCLTCGSDRTIKLWNPHKNIALKTYVGHGNEVLDAQSTCDNAQICSGGLDKSVILWDVATGKMLRKFRGHAAKVDCVSFNEDGAVIMSGSLDGSVQIWDTKSRKLEPIQTLDESKDGISSILGTDHEIFTASTDKHLRRYDLRCGQMTSDFLGAPVMCVSLTMDGQCILTNTSDSTLRLLDKKSGELLNEYKGHTSVGYKIDSAVSSDDKQVLTGSEDGLIYIWDLIKTDVIGRLDHGKGKTLVHSLSYHPTKPILLTACGSDIFLWKTRHAAIS</sequence>
<dbReference type="PROSITE" id="PS00678">
    <property type="entry name" value="WD_REPEATS_1"/>
    <property type="match status" value="3"/>
</dbReference>
<dbReference type="CDD" id="cd00200">
    <property type="entry name" value="WD40"/>
    <property type="match status" value="1"/>
</dbReference>
<gene>
    <name evidence="10" type="primary">20217057</name>
    <name evidence="9" type="ORF">HELRODRAFT_90106</name>
</gene>
<accession>T1G7L0</accession>
<dbReference type="InterPro" id="IPR001680">
    <property type="entry name" value="WD40_rpt"/>
</dbReference>
<dbReference type="GeneID" id="20217057"/>
<evidence type="ECO:0000256" key="6">
    <source>
        <dbReference type="ARBA" id="ARBA00040453"/>
    </source>
</evidence>
<dbReference type="RefSeq" id="XP_009029889.1">
    <property type="nucleotide sequence ID" value="XM_009031641.1"/>
</dbReference>
<keyword evidence="4" id="KW-0677">Repeat</keyword>
<comment type="subcellular location">
    <subcellularLocation>
        <location evidence="1">Cytoplasm</location>
    </subcellularLocation>
</comment>
<dbReference type="EMBL" id="AMQM01007865">
    <property type="status" value="NOT_ANNOTATED_CDS"/>
    <property type="molecule type" value="Genomic_DNA"/>
</dbReference>
<dbReference type="AlphaFoldDB" id="T1G7L0"/>
<dbReference type="Gene3D" id="2.130.10.10">
    <property type="entry name" value="YVTN repeat-like/Quinoprotein amine dehydrogenase"/>
    <property type="match status" value="1"/>
</dbReference>
<feature type="repeat" description="WD" evidence="8">
    <location>
        <begin position="19"/>
        <end position="60"/>
    </location>
</feature>
<reference evidence="9 11" key="2">
    <citation type="journal article" date="2013" name="Nature">
        <title>Insights into bilaterian evolution from three spiralian genomes.</title>
        <authorList>
            <person name="Simakov O."/>
            <person name="Marletaz F."/>
            <person name="Cho S.J."/>
            <person name="Edsinger-Gonzales E."/>
            <person name="Havlak P."/>
            <person name="Hellsten U."/>
            <person name="Kuo D.H."/>
            <person name="Larsson T."/>
            <person name="Lv J."/>
            <person name="Arendt D."/>
            <person name="Savage R."/>
            <person name="Osoegawa K."/>
            <person name="de Jong P."/>
            <person name="Grimwood J."/>
            <person name="Chapman J.A."/>
            <person name="Shapiro H."/>
            <person name="Aerts A."/>
            <person name="Otillar R.P."/>
            <person name="Terry A.Y."/>
            <person name="Boore J.L."/>
            <person name="Grigoriev I.V."/>
            <person name="Lindberg D.R."/>
            <person name="Seaver E.C."/>
            <person name="Weisblat D.A."/>
            <person name="Putnam N.H."/>
            <person name="Rokhsar D.S."/>
        </authorList>
    </citation>
    <scope>NUCLEOTIDE SEQUENCE</scope>
</reference>
<dbReference type="PROSITE" id="PS50294">
    <property type="entry name" value="WD_REPEATS_REGION"/>
    <property type="match status" value="2"/>
</dbReference>
<keyword evidence="3 8" id="KW-0853">WD repeat</keyword>
<dbReference type="InterPro" id="IPR015943">
    <property type="entry name" value="WD40/YVTN_repeat-like_dom_sf"/>
</dbReference>
<dbReference type="EnsemblMetazoa" id="HelroT90106">
    <property type="protein sequence ID" value="HelroP90106"/>
    <property type="gene ID" value="HelroG90106"/>
</dbReference>
<dbReference type="GO" id="GO:0000398">
    <property type="term" value="P:mRNA splicing, via spliceosome"/>
    <property type="evidence" value="ECO:0000318"/>
    <property type="project" value="GO_Central"/>
</dbReference>
<dbReference type="GO" id="GO:0005737">
    <property type="term" value="C:cytoplasm"/>
    <property type="evidence" value="ECO:0007669"/>
    <property type="project" value="UniProtKB-SubCell"/>
</dbReference>
<evidence type="ECO:0000256" key="1">
    <source>
        <dbReference type="ARBA" id="ARBA00004496"/>
    </source>
</evidence>
<dbReference type="InParanoid" id="T1G7L0"/>
<protein>
    <recommendedName>
        <fullName evidence="6">WD repeat domain-containing protein 83</fullName>
    </recommendedName>
    <alternativeName>
        <fullName evidence="7">Mitogen-activated protein kinase organizer 1</fullName>
    </alternativeName>
</protein>
<dbReference type="eggNOG" id="KOG0316">
    <property type="taxonomic scope" value="Eukaryota"/>
</dbReference>